<proteinExistence type="predicted"/>
<dbReference type="SUPFAM" id="SSF52821">
    <property type="entry name" value="Rhodanese/Cell cycle control phosphatase"/>
    <property type="match status" value="1"/>
</dbReference>
<dbReference type="PROSITE" id="PS50206">
    <property type="entry name" value="RHODANESE_3"/>
    <property type="match status" value="1"/>
</dbReference>
<dbReference type="OrthoDB" id="7835227at2"/>
<organism evidence="3 4">
    <name type="scientific">Roseovarius bejariae</name>
    <dbReference type="NCBI Taxonomy" id="2576383"/>
    <lineage>
        <taxon>Bacteria</taxon>
        <taxon>Pseudomonadati</taxon>
        <taxon>Pseudomonadota</taxon>
        <taxon>Alphaproteobacteria</taxon>
        <taxon>Rhodobacterales</taxon>
        <taxon>Roseobacteraceae</taxon>
        <taxon>Roseovarius</taxon>
    </lineage>
</organism>
<feature type="chain" id="PRO_5032987825" evidence="1">
    <location>
        <begin position="27"/>
        <end position="201"/>
    </location>
</feature>
<feature type="domain" description="Rhodanese" evidence="2">
    <location>
        <begin position="65"/>
        <end position="180"/>
    </location>
</feature>
<dbReference type="InterPro" id="IPR036873">
    <property type="entry name" value="Rhodanese-like_dom_sf"/>
</dbReference>
<evidence type="ECO:0000256" key="1">
    <source>
        <dbReference type="SAM" id="SignalP"/>
    </source>
</evidence>
<name>A0A844CTL8_9RHOB</name>
<evidence type="ECO:0000313" key="3">
    <source>
        <dbReference type="EMBL" id="MRU14030.1"/>
    </source>
</evidence>
<dbReference type="Pfam" id="PF00581">
    <property type="entry name" value="Rhodanese"/>
    <property type="match status" value="1"/>
</dbReference>
<dbReference type="Proteomes" id="UP000564704">
    <property type="component" value="Unassembled WGS sequence"/>
</dbReference>
<feature type="signal peptide" evidence="1">
    <location>
        <begin position="1"/>
        <end position="26"/>
    </location>
</feature>
<dbReference type="AlphaFoldDB" id="A0A844CTL8"/>
<dbReference type="GO" id="GO:0016740">
    <property type="term" value="F:transferase activity"/>
    <property type="evidence" value="ECO:0007669"/>
    <property type="project" value="UniProtKB-KW"/>
</dbReference>
<dbReference type="Gene3D" id="3.40.250.10">
    <property type="entry name" value="Rhodanese-like domain"/>
    <property type="match status" value="1"/>
</dbReference>
<keyword evidence="4" id="KW-1185">Reference proteome</keyword>
<reference evidence="3 4" key="1">
    <citation type="submission" date="2019-05" db="EMBL/GenBank/DDBJ databases">
        <title>Roseovarius bejariae sp. nov., a moderately halophylic bacterium isolated from a saline soil in Rambla Salada (Murcia).</title>
        <authorList>
            <person name="Castro D.J."/>
            <person name="Gomez-Altuve A."/>
            <person name="Reina J.C."/>
            <person name="Rodriguez M."/>
            <person name="Sampedro I."/>
            <person name="Llamas I."/>
            <person name="Martinez-Checa F."/>
        </authorList>
    </citation>
    <scope>NUCLEOTIDE SEQUENCE [LARGE SCALE GENOMIC DNA]</scope>
    <source>
        <strain evidence="3 4">A21</strain>
    </source>
</reference>
<evidence type="ECO:0000259" key="2">
    <source>
        <dbReference type="PROSITE" id="PS50206"/>
    </source>
</evidence>
<gene>
    <name evidence="3" type="ORF">FDP25_01155</name>
</gene>
<accession>A0A844CTL8</accession>
<sequence length="201" mass="21504">MTFPRILTASALALALVLPLGTAGFADNHGAMIETSVNEADLPKKKTNEPGNYITAAESIALLKERDDVALIDIRSPEETMFVGYATETDANIPFMNVDPAHIYNPKKSSYKMMPNDGFVDQIKGYVAANNPSALLIICRSGGRSAKAVDMLAKAGVETPGYTVVDGFEGDKSDAGTRAVNGWKNAGGEWTYKVTEDLLAK</sequence>
<keyword evidence="1" id="KW-0732">Signal</keyword>
<keyword evidence="3" id="KW-0808">Transferase</keyword>
<evidence type="ECO:0000313" key="4">
    <source>
        <dbReference type="Proteomes" id="UP000564704"/>
    </source>
</evidence>
<dbReference type="InterPro" id="IPR001763">
    <property type="entry name" value="Rhodanese-like_dom"/>
</dbReference>
<protein>
    <submittedName>
        <fullName evidence="3">Sulfurtransferase</fullName>
    </submittedName>
</protein>
<comment type="caution">
    <text evidence="3">The sequence shown here is derived from an EMBL/GenBank/DDBJ whole genome shotgun (WGS) entry which is preliminary data.</text>
</comment>
<dbReference type="EMBL" id="SZWE01000001">
    <property type="protein sequence ID" value="MRU14030.1"/>
    <property type="molecule type" value="Genomic_DNA"/>
</dbReference>
<dbReference type="RefSeq" id="WP_154148348.1">
    <property type="nucleotide sequence ID" value="NZ_SZWE01000001.1"/>
</dbReference>